<dbReference type="EMBL" id="REGN01001033">
    <property type="protein sequence ID" value="RNA37534.1"/>
    <property type="molecule type" value="Genomic_DNA"/>
</dbReference>
<evidence type="ECO:0000313" key="1">
    <source>
        <dbReference type="EMBL" id="RNA37534.1"/>
    </source>
</evidence>
<organism evidence="1 2">
    <name type="scientific">Brachionus plicatilis</name>
    <name type="common">Marine rotifer</name>
    <name type="synonym">Brachionus muelleri</name>
    <dbReference type="NCBI Taxonomy" id="10195"/>
    <lineage>
        <taxon>Eukaryota</taxon>
        <taxon>Metazoa</taxon>
        <taxon>Spiralia</taxon>
        <taxon>Gnathifera</taxon>
        <taxon>Rotifera</taxon>
        <taxon>Eurotatoria</taxon>
        <taxon>Monogononta</taxon>
        <taxon>Pseudotrocha</taxon>
        <taxon>Ploima</taxon>
        <taxon>Brachionidae</taxon>
        <taxon>Brachionus</taxon>
    </lineage>
</organism>
<proteinExistence type="predicted"/>
<comment type="caution">
    <text evidence="1">The sequence shown here is derived from an EMBL/GenBank/DDBJ whole genome shotgun (WGS) entry which is preliminary data.</text>
</comment>
<dbReference type="AlphaFoldDB" id="A0A3M7SNW4"/>
<evidence type="ECO:0000313" key="2">
    <source>
        <dbReference type="Proteomes" id="UP000276133"/>
    </source>
</evidence>
<gene>
    <name evidence="1" type="ORF">BpHYR1_003761</name>
</gene>
<protein>
    <submittedName>
        <fullName evidence="1">Uncharacterized protein</fullName>
    </submittedName>
</protein>
<reference evidence="1 2" key="1">
    <citation type="journal article" date="2018" name="Sci. Rep.">
        <title>Genomic signatures of local adaptation to the degree of environmental predictability in rotifers.</title>
        <authorList>
            <person name="Franch-Gras L."/>
            <person name="Hahn C."/>
            <person name="Garcia-Roger E.M."/>
            <person name="Carmona M.J."/>
            <person name="Serra M."/>
            <person name="Gomez A."/>
        </authorList>
    </citation>
    <scope>NUCLEOTIDE SEQUENCE [LARGE SCALE GENOMIC DNA]</scope>
    <source>
        <strain evidence="1">HYR1</strain>
    </source>
</reference>
<accession>A0A3M7SNW4</accession>
<dbReference type="Proteomes" id="UP000276133">
    <property type="component" value="Unassembled WGS sequence"/>
</dbReference>
<keyword evidence="2" id="KW-1185">Reference proteome</keyword>
<name>A0A3M7SNW4_BRAPC</name>
<sequence>MFKNAYFKCIENALKNADDTLSSAFDNDHDDDKKLLKFSDMTYQKSLIGSDFVGKVEIKTLILRG</sequence>